<dbReference type="Proteomes" id="UP001056012">
    <property type="component" value="Chromosome 6"/>
</dbReference>
<organism evidence="2 3">
    <name type="scientific">Curvularia clavata</name>
    <dbReference type="NCBI Taxonomy" id="95742"/>
    <lineage>
        <taxon>Eukaryota</taxon>
        <taxon>Fungi</taxon>
        <taxon>Dikarya</taxon>
        <taxon>Ascomycota</taxon>
        <taxon>Pezizomycotina</taxon>
        <taxon>Dothideomycetes</taxon>
        <taxon>Pleosporomycetidae</taxon>
        <taxon>Pleosporales</taxon>
        <taxon>Pleosporineae</taxon>
        <taxon>Pleosporaceae</taxon>
        <taxon>Curvularia</taxon>
    </lineage>
</organism>
<dbReference type="OrthoDB" id="73875at2759"/>
<evidence type="ECO:0000313" key="3">
    <source>
        <dbReference type="Proteomes" id="UP001056012"/>
    </source>
</evidence>
<proteinExistence type="predicted"/>
<reference evidence="2" key="1">
    <citation type="submission" date="2021-12" db="EMBL/GenBank/DDBJ databases">
        <title>Curvularia clavata genome.</title>
        <authorList>
            <person name="Cao Y."/>
        </authorList>
    </citation>
    <scope>NUCLEOTIDE SEQUENCE</scope>
    <source>
        <strain evidence="2">Yc1106</strain>
    </source>
</reference>
<evidence type="ECO:0000313" key="2">
    <source>
        <dbReference type="EMBL" id="USP80774.1"/>
    </source>
</evidence>
<keyword evidence="3" id="KW-1185">Reference proteome</keyword>
<dbReference type="EMBL" id="CP089279">
    <property type="protein sequence ID" value="USP80774.1"/>
    <property type="molecule type" value="Genomic_DNA"/>
</dbReference>
<feature type="signal peptide" evidence="1">
    <location>
        <begin position="1"/>
        <end position="26"/>
    </location>
</feature>
<dbReference type="VEuPathDB" id="FungiDB:yc1106_08048"/>
<dbReference type="AlphaFoldDB" id="A0A9Q8ZDQ8"/>
<feature type="chain" id="PRO_5040367053" evidence="1">
    <location>
        <begin position="27"/>
        <end position="270"/>
    </location>
</feature>
<accession>A0A9Q8ZDQ8</accession>
<protein>
    <submittedName>
        <fullName evidence="2">Uncharacterized protein</fullName>
    </submittedName>
</protein>
<gene>
    <name evidence="2" type="ORF">yc1106_08048</name>
</gene>
<evidence type="ECO:0000256" key="1">
    <source>
        <dbReference type="SAM" id="SignalP"/>
    </source>
</evidence>
<sequence>MRFQYFLTFPISLALLWSAAGPFSNAVPAPLPTDAALRAPDLPRYIENAIPSTYVEDFNIASVHLVRRGCFPSKEEEDDIGPTTCDGSVPPLEELRAQIQRWNKVPTRPSAFYTKLGQAGGISTSKCWIRSHPDQIPPLPANQVDPRDGEGNLGAVFFDNIVDPRYMQVVFPKMSGPKQTSFQKLLSQAMAMESVGTAWIFTNADEDLNGLDDLNTWKNWEFPALTRNEKVDRILRTDPNDLTSDPPAIQTIWTKGDGPQGAEPRGLVDF</sequence>
<name>A0A9Q8ZDQ8_CURCL</name>
<keyword evidence="1" id="KW-0732">Signal</keyword>